<accession>A0ABP8ZL70</accession>
<feature type="domain" description="Peptidase M16 N-terminal" evidence="2">
    <location>
        <begin position="51"/>
        <end position="171"/>
    </location>
</feature>
<dbReference type="RefSeq" id="WP_264544302.1">
    <property type="nucleotide sequence ID" value="NZ_BAABIP010000007.1"/>
</dbReference>
<dbReference type="InterPro" id="IPR011249">
    <property type="entry name" value="Metalloenz_LuxS/M16"/>
</dbReference>
<dbReference type="Pfam" id="PF05193">
    <property type="entry name" value="Peptidase_M16_C"/>
    <property type="match status" value="1"/>
</dbReference>
<organism evidence="4 5">
    <name type="scientific">Flavobacterium hankyongi</name>
    <dbReference type="NCBI Taxonomy" id="1176532"/>
    <lineage>
        <taxon>Bacteria</taxon>
        <taxon>Pseudomonadati</taxon>
        <taxon>Bacteroidota</taxon>
        <taxon>Flavobacteriia</taxon>
        <taxon>Flavobacteriales</taxon>
        <taxon>Flavobacteriaceae</taxon>
        <taxon>Flavobacterium</taxon>
    </lineage>
</organism>
<dbReference type="InterPro" id="IPR011765">
    <property type="entry name" value="Pept_M16_N"/>
</dbReference>
<name>A0ABP8ZL70_9FLAO</name>
<dbReference type="Proteomes" id="UP001500141">
    <property type="component" value="Unassembled WGS sequence"/>
</dbReference>
<evidence type="ECO:0000259" key="3">
    <source>
        <dbReference type="Pfam" id="PF05193"/>
    </source>
</evidence>
<feature type="chain" id="PRO_5046730668" description="Peptidase M16" evidence="1">
    <location>
        <begin position="21"/>
        <end position="683"/>
    </location>
</feature>
<dbReference type="Gene3D" id="2.50.20.10">
    <property type="entry name" value="Lipoprotein localisation LolA/LolB/LppX"/>
    <property type="match status" value="1"/>
</dbReference>
<dbReference type="Pfam" id="PF00675">
    <property type="entry name" value="Peptidase_M16"/>
    <property type="match status" value="1"/>
</dbReference>
<keyword evidence="5" id="KW-1185">Reference proteome</keyword>
<evidence type="ECO:0000259" key="2">
    <source>
        <dbReference type="Pfam" id="PF00675"/>
    </source>
</evidence>
<keyword evidence="1" id="KW-0732">Signal</keyword>
<evidence type="ECO:0000313" key="4">
    <source>
        <dbReference type="EMBL" id="GAA4759580.1"/>
    </source>
</evidence>
<sequence>MKNSIIVLSSLFFTFTTMQAQNDRPQPKPGPSPTVNVGKPQKFTLPNGLKVMVVENHKLPRVSFNLSIDNAPFAEGAKKGVDDLTGALIGNGTKTISKEAFNEEVDFMGANINFSANGGYASGLSKYAGRVLELLAQGALEPNFTQAELDKEKAKLIEGLKSGEKSVQNVASRVENVLAFGKNHPAGEFLTEQSINNVSLNDVVQHYNTYFVPENAYLVVIGDVKFADVKAKVEKAFETWDKALAPNLSYNDPKNVQYTQINFVDMPNAVQSNISFVNTVSLKMMDKDFFAAILANQIFGGDFNSYLNMNLREKHGWTYGARSTIKGNKYITKFTASAQVRNAVTDSAVVELMKEVKRIRTEKVTDKVLKDVKAAYIGNFVMQIEKPETVARYALQTETQKLPADFYENYIKSINAVTVDEVMAAAKKYFMADNARIVVVGKGSEVVPALEKTKIPMFFFDKYGNPVEKPVTKKADAKVTVQTIVDNYINAIGGIKAVSEVKTVATFAKGSVQGQVIDFNTKAATKGGFALDMALPAMGMTLVKQRVNDKTAYIEQQGNKKVIEGEDYKLMKSQLHPFAEMYFIDNPAITFTGIEKINDVDAYVIKTPKARFFYDMKTGLKIAVEKEQKQGEKVAKSMLYYADYKDVKGVKYPFKITLEAGMPIELTVSEVKVNEGVTDADFQ</sequence>
<dbReference type="PANTHER" id="PTHR11851">
    <property type="entry name" value="METALLOPROTEASE"/>
    <property type="match status" value="1"/>
</dbReference>
<dbReference type="SUPFAM" id="SSF63411">
    <property type="entry name" value="LuxS/MPP-like metallohydrolase"/>
    <property type="match status" value="2"/>
</dbReference>
<comment type="caution">
    <text evidence="4">The sequence shown here is derived from an EMBL/GenBank/DDBJ whole genome shotgun (WGS) entry which is preliminary data.</text>
</comment>
<dbReference type="InterPro" id="IPR007863">
    <property type="entry name" value="Peptidase_M16_C"/>
</dbReference>
<evidence type="ECO:0000313" key="5">
    <source>
        <dbReference type="Proteomes" id="UP001500141"/>
    </source>
</evidence>
<evidence type="ECO:0000256" key="1">
    <source>
        <dbReference type="SAM" id="SignalP"/>
    </source>
</evidence>
<protein>
    <recommendedName>
        <fullName evidence="6">Peptidase M16</fullName>
    </recommendedName>
</protein>
<gene>
    <name evidence="4" type="ORF">GCM10023230_05110</name>
</gene>
<proteinExistence type="predicted"/>
<feature type="domain" description="Peptidase M16 C-terminal" evidence="3">
    <location>
        <begin position="197"/>
        <end position="375"/>
    </location>
</feature>
<dbReference type="Gene3D" id="3.30.830.10">
    <property type="entry name" value="Metalloenzyme, LuxS/M16 peptidase-like"/>
    <property type="match status" value="2"/>
</dbReference>
<feature type="signal peptide" evidence="1">
    <location>
        <begin position="1"/>
        <end position="20"/>
    </location>
</feature>
<evidence type="ECO:0008006" key="6">
    <source>
        <dbReference type="Google" id="ProtNLM"/>
    </source>
</evidence>
<dbReference type="InterPro" id="IPR050361">
    <property type="entry name" value="MPP/UQCRC_Complex"/>
</dbReference>
<dbReference type="EMBL" id="BAABIP010000007">
    <property type="protein sequence ID" value="GAA4759580.1"/>
    <property type="molecule type" value="Genomic_DNA"/>
</dbReference>
<reference evidence="5" key="1">
    <citation type="journal article" date="2019" name="Int. J. Syst. Evol. Microbiol.">
        <title>The Global Catalogue of Microorganisms (GCM) 10K type strain sequencing project: providing services to taxonomists for standard genome sequencing and annotation.</title>
        <authorList>
            <consortium name="The Broad Institute Genomics Platform"/>
            <consortium name="The Broad Institute Genome Sequencing Center for Infectious Disease"/>
            <person name="Wu L."/>
            <person name="Ma J."/>
        </authorList>
    </citation>
    <scope>NUCLEOTIDE SEQUENCE [LARGE SCALE GENOMIC DNA]</scope>
    <source>
        <strain evidence="5">JCM 18198</strain>
    </source>
</reference>